<keyword evidence="2" id="KW-0285">Flavoprotein</keyword>
<dbReference type="InterPro" id="IPR004792">
    <property type="entry name" value="BaiN-like"/>
</dbReference>
<dbReference type="Proteomes" id="UP000593890">
    <property type="component" value="Chromosome"/>
</dbReference>
<dbReference type="PRINTS" id="PR00368">
    <property type="entry name" value="FADPNR"/>
</dbReference>
<proteinExistence type="predicted"/>
<dbReference type="InterPro" id="IPR057661">
    <property type="entry name" value="RsdA/BaiN/AoA(So)_Rossmann"/>
</dbReference>
<dbReference type="SUPFAM" id="SSF160996">
    <property type="entry name" value="HI0933 insert domain-like"/>
    <property type="match status" value="1"/>
</dbReference>
<gene>
    <name evidence="6" type="ORF">C12CBH8_09330</name>
</gene>
<organism evidence="6 7">
    <name type="scientific">Solibaculum mannosilyticum</name>
    <dbReference type="NCBI Taxonomy" id="2780922"/>
    <lineage>
        <taxon>Bacteria</taxon>
        <taxon>Bacillati</taxon>
        <taxon>Bacillota</taxon>
        <taxon>Clostridia</taxon>
        <taxon>Eubacteriales</taxon>
        <taxon>Oscillospiraceae</taxon>
        <taxon>Solibaculum</taxon>
    </lineage>
</organism>
<evidence type="ECO:0000313" key="6">
    <source>
        <dbReference type="EMBL" id="BCI60294.1"/>
    </source>
</evidence>
<evidence type="ECO:0000313" key="7">
    <source>
        <dbReference type="Proteomes" id="UP000593890"/>
    </source>
</evidence>
<keyword evidence="7" id="KW-1185">Reference proteome</keyword>
<evidence type="ECO:0000256" key="2">
    <source>
        <dbReference type="ARBA" id="ARBA00022630"/>
    </source>
</evidence>
<reference evidence="7" key="1">
    <citation type="submission" date="2020-07" db="EMBL/GenBank/DDBJ databases">
        <title>Complete genome sequencing of Clostridia bacterium strain 12CBH8.</title>
        <authorList>
            <person name="Sakamoto M."/>
            <person name="Murakami T."/>
            <person name="Mori H."/>
        </authorList>
    </citation>
    <scope>NUCLEOTIDE SEQUENCE [LARGE SCALE GENOMIC DNA]</scope>
    <source>
        <strain evidence="7">12CBH8</strain>
    </source>
</reference>
<dbReference type="Pfam" id="PF03486">
    <property type="entry name" value="HI0933_like"/>
    <property type="match status" value="1"/>
</dbReference>
<dbReference type="InterPro" id="IPR055178">
    <property type="entry name" value="RsdA/BaiN/AoA(So)-like_dom"/>
</dbReference>
<dbReference type="PANTHER" id="PTHR42887:SF2">
    <property type="entry name" value="OS12G0638800 PROTEIN"/>
    <property type="match status" value="1"/>
</dbReference>
<feature type="domain" description="RsdA/BaiN/AoA(So)-like insert" evidence="5">
    <location>
        <begin position="197"/>
        <end position="353"/>
    </location>
</feature>
<name>A0A7I8D6L8_9FIRM</name>
<dbReference type="PANTHER" id="PTHR42887">
    <property type="entry name" value="OS12G0638800 PROTEIN"/>
    <property type="match status" value="1"/>
</dbReference>
<dbReference type="RefSeq" id="WP_215533667.1">
    <property type="nucleotide sequence ID" value="NZ_AP023321.1"/>
</dbReference>
<sequence>MSSQKALVIVGGGASGLMAALSASIQCREMHANLPIIVLEKGPRVGKKLLATGNGRCNLSNLKASPERYHGKHPNFCRTALSIFSPSTTVGFFGKLGLLCRVEGENLVYPYCEQASAVLDCLRFACERMGVRIRCDAQVQAIQRRKNGFSVVLSNDTVDCQSVILAAGGMASPQLSSGDDGYRLAKSLGHNCTPLFPALVPVRTDPACTRPLKGIRVKGTASLMQGQTSLRTEKGEIQFSDGSLSGISVMQLSRLVSFHKHTRILLDLMPDYSEKQVQSLLKRMQHLLQAEPAERLLSGLLNKRVGQTLVKQTVSLSCPIGNISPAELENIGCRIKAWEFPVLGVGNWKNAQVTAGGLDTNEFDSQTMASRLIPGFYATGEVLDIDGDCGGFNLQWAWSSGHLAGRCAVLYLLGRTQA</sequence>
<dbReference type="Gene3D" id="1.10.8.260">
    <property type="entry name" value="HI0933 insert domain-like"/>
    <property type="match status" value="1"/>
</dbReference>
<dbReference type="InterPro" id="IPR023166">
    <property type="entry name" value="BaiN-like_dom_sf"/>
</dbReference>
<feature type="domain" description="RsdA/BaiN/AoA(So)-like Rossmann fold-like" evidence="4">
    <location>
        <begin position="7"/>
        <end position="406"/>
    </location>
</feature>
<evidence type="ECO:0000256" key="1">
    <source>
        <dbReference type="ARBA" id="ARBA00001974"/>
    </source>
</evidence>
<dbReference type="NCBIfam" id="TIGR00275">
    <property type="entry name" value="aminoacetone oxidase family FAD-binding enzyme"/>
    <property type="match status" value="1"/>
</dbReference>
<dbReference type="AlphaFoldDB" id="A0A7I8D6L8"/>
<protein>
    <submittedName>
        <fullName evidence="6">Flavoprotein</fullName>
    </submittedName>
</protein>
<evidence type="ECO:0000256" key="3">
    <source>
        <dbReference type="ARBA" id="ARBA00022827"/>
    </source>
</evidence>
<dbReference type="Gene3D" id="2.40.30.10">
    <property type="entry name" value="Translation factors"/>
    <property type="match status" value="1"/>
</dbReference>
<dbReference type="EMBL" id="AP023321">
    <property type="protein sequence ID" value="BCI60294.1"/>
    <property type="molecule type" value="Genomic_DNA"/>
</dbReference>
<keyword evidence="3" id="KW-0274">FAD</keyword>
<evidence type="ECO:0000259" key="5">
    <source>
        <dbReference type="Pfam" id="PF22780"/>
    </source>
</evidence>
<dbReference type="InterPro" id="IPR036188">
    <property type="entry name" value="FAD/NAD-bd_sf"/>
</dbReference>
<dbReference type="Gene3D" id="3.50.50.60">
    <property type="entry name" value="FAD/NAD(P)-binding domain"/>
    <property type="match status" value="1"/>
</dbReference>
<accession>A0A7I8D6L8</accession>
<dbReference type="KEGG" id="sman:C12CBH8_09330"/>
<comment type="cofactor">
    <cofactor evidence="1">
        <name>FAD</name>
        <dbReference type="ChEBI" id="CHEBI:57692"/>
    </cofactor>
</comment>
<dbReference type="SUPFAM" id="SSF51905">
    <property type="entry name" value="FAD/NAD(P)-binding domain"/>
    <property type="match status" value="1"/>
</dbReference>
<evidence type="ECO:0000259" key="4">
    <source>
        <dbReference type="Pfam" id="PF03486"/>
    </source>
</evidence>
<dbReference type="Pfam" id="PF22780">
    <property type="entry name" value="HI0933_like_1st"/>
    <property type="match status" value="1"/>
</dbReference>